<dbReference type="Gene3D" id="3.20.20.150">
    <property type="entry name" value="Divalent-metal-dependent TIM barrel enzymes"/>
    <property type="match status" value="1"/>
</dbReference>
<dbReference type="PANTHER" id="PTHR42194">
    <property type="entry name" value="UPF0276 PROTEIN HI_1600"/>
    <property type="match status" value="1"/>
</dbReference>
<proteinExistence type="predicted"/>
<sequence length="282" mass="31754">MLPATGYALRDENRPYADDPAWTAVEIDFKRADHPLRTERVLQGLVFDYVSLHTLDLSICSPEPPDVKYLDALVEVAHENGASAITDHLGFTHGVKGGAGVGHVMAPPFTQASLDATCRNVEVIQRRFGDFKFYVENLAHFFAWQGEIDEIAFMTRVLERTGCGLLLDVTNSYANQFNFGDSTQDFIRAVVPAANRVQMHLAGGYFDQRWGRYVDSHSESIPDDVWSLYEEALALGCGKVDAVFIERDWKFPCEQGWRNEVHRARHLAELVHQRSSTAEYAT</sequence>
<name>A0A517U272_9BACT</name>
<dbReference type="AlphaFoldDB" id="A0A517U272"/>
<dbReference type="Proteomes" id="UP000317909">
    <property type="component" value="Chromosome"/>
</dbReference>
<evidence type="ECO:0008006" key="3">
    <source>
        <dbReference type="Google" id="ProtNLM"/>
    </source>
</evidence>
<reference evidence="1 2" key="1">
    <citation type="submission" date="2019-02" db="EMBL/GenBank/DDBJ databases">
        <title>Deep-cultivation of Planctomycetes and their phenomic and genomic characterization uncovers novel biology.</title>
        <authorList>
            <person name="Wiegand S."/>
            <person name="Jogler M."/>
            <person name="Boedeker C."/>
            <person name="Pinto D."/>
            <person name="Vollmers J."/>
            <person name="Rivas-Marin E."/>
            <person name="Kohn T."/>
            <person name="Peeters S.H."/>
            <person name="Heuer A."/>
            <person name="Rast P."/>
            <person name="Oberbeckmann S."/>
            <person name="Bunk B."/>
            <person name="Jeske O."/>
            <person name="Meyerdierks A."/>
            <person name="Storesund J.E."/>
            <person name="Kallscheuer N."/>
            <person name="Luecker S."/>
            <person name="Lage O.M."/>
            <person name="Pohl T."/>
            <person name="Merkel B.J."/>
            <person name="Hornburger P."/>
            <person name="Mueller R.-W."/>
            <person name="Bruemmer F."/>
            <person name="Labrenz M."/>
            <person name="Spormann A.M."/>
            <person name="Op den Camp H."/>
            <person name="Overmann J."/>
            <person name="Amann R."/>
            <person name="Jetten M.S.M."/>
            <person name="Mascher T."/>
            <person name="Medema M.H."/>
            <person name="Devos D.P."/>
            <person name="Kaster A.-K."/>
            <person name="Ovreas L."/>
            <person name="Rohde M."/>
            <person name="Galperin M.Y."/>
            <person name="Jogler C."/>
        </authorList>
    </citation>
    <scope>NUCLEOTIDE SEQUENCE [LARGE SCALE GENOMIC DNA]</scope>
    <source>
        <strain evidence="1 2">I41</strain>
    </source>
</reference>
<dbReference type="PANTHER" id="PTHR42194:SF1">
    <property type="entry name" value="UPF0276 PROTEIN HI_1600"/>
    <property type="match status" value="1"/>
</dbReference>
<accession>A0A517U272</accession>
<dbReference type="OrthoDB" id="9763101at2"/>
<dbReference type="InterPro" id="IPR007801">
    <property type="entry name" value="MbnB/TglH/ChrH"/>
</dbReference>
<evidence type="ECO:0000313" key="2">
    <source>
        <dbReference type="Proteomes" id="UP000317909"/>
    </source>
</evidence>
<evidence type="ECO:0000313" key="1">
    <source>
        <dbReference type="EMBL" id="QDT74725.1"/>
    </source>
</evidence>
<dbReference type="SUPFAM" id="SSF51658">
    <property type="entry name" value="Xylose isomerase-like"/>
    <property type="match status" value="1"/>
</dbReference>
<organism evidence="1 2">
    <name type="scientific">Lacipirellula limnantheis</name>
    <dbReference type="NCBI Taxonomy" id="2528024"/>
    <lineage>
        <taxon>Bacteria</taxon>
        <taxon>Pseudomonadati</taxon>
        <taxon>Planctomycetota</taxon>
        <taxon>Planctomycetia</taxon>
        <taxon>Pirellulales</taxon>
        <taxon>Lacipirellulaceae</taxon>
        <taxon>Lacipirellula</taxon>
    </lineage>
</organism>
<keyword evidence="2" id="KW-1185">Reference proteome</keyword>
<dbReference type="EMBL" id="CP036339">
    <property type="protein sequence ID" value="QDT74725.1"/>
    <property type="molecule type" value="Genomic_DNA"/>
</dbReference>
<dbReference type="KEGG" id="llh:I41_39240"/>
<gene>
    <name evidence="1" type="ORF">I41_39240</name>
</gene>
<protein>
    <recommendedName>
        <fullName evidence="3">Xylose isomerase-like TIM barrel</fullName>
    </recommendedName>
</protein>
<dbReference type="Pfam" id="PF05114">
    <property type="entry name" value="MbnB_TglH_ChrH"/>
    <property type="match status" value="1"/>
</dbReference>
<dbReference type="InterPro" id="IPR036237">
    <property type="entry name" value="Xyl_isomerase-like_sf"/>
</dbReference>
<dbReference type="RefSeq" id="WP_145434461.1">
    <property type="nucleotide sequence ID" value="NZ_CP036339.1"/>
</dbReference>